<protein>
    <submittedName>
        <fullName evidence="7">Ribonuclease H-like domain-containing protein</fullName>
    </submittedName>
</protein>
<feature type="region of interest" description="Disordered" evidence="4">
    <location>
        <begin position="475"/>
        <end position="499"/>
    </location>
</feature>
<dbReference type="InterPro" id="IPR057670">
    <property type="entry name" value="SH3_retrovirus"/>
</dbReference>
<comment type="caution">
    <text evidence="7">The sequence shown here is derived from an EMBL/GenBank/DDBJ whole genome shotgun (WGS) entry which is preliminary data.</text>
</comment>
<dbReference type="PANTHER" id="PTHR42648">
    <property type="entry name" value="TRANSPOSASE, PUTATIVE-RELATED"/>
    <property type="match status" value="1"/>
</dbReference>
<evidence type="ECO:0000313" key="8">
    <source>
        <dbReference type="Proteomes" id="UP001151760"/>
    </source>
</evidence>
<reference evidence="7" key="1">
    <citation type="journal article" date="2022" name="Int. J. Mol. Sci.">
        <title>Draft Genome of Tanacetum Coccineum: Genomic Comparison of Closely Related Tanacetum-Family Plants.</title>
        <authorList>
            <person name="Yamashiro T."/>
            <person name="Shiraishi A."/>
            <person name="Nakayama K."/>
            <person name="Satake H."/>
        </authorList>
    </citation>
    <scope>NUCLEOTIDE SEQUENCE</scope>
</reference>
<feature type="domain" description="CCHC-type" evidence="5">
    <location>
        <begin position="705"/>
        <end position="719"/>
    </location>
</feature>
<dbReference type="InterPro" id="IPR025724">
    <property type="entry name" value="GAG-pre-integrase_dom"/>
</dbReference>
<feature type="region of interest" description="Disordered" evidence="4">
    <location>
        <begin position="974"/>
        <end position="1011"/>
    </location>
</feature>
<sequence>MDNVRPRGSCSPIKRSYYTKPTFRPKDLKQDVKTFGVQNMTTAGTRAVVNTGKGKLNTDLKRSRWVWRPKGNYLDHVSKDSGSFMLKKGNPEILLQDHAVVDSGCSSHMTGNKAYLSDYEDFNGGFVAFGSDPKGGKITGKGKIKTANLDFDDVYFVDELNFKLLDESQVVLRAPRKDDVYNLDLKNIVHSGGIKREFSVARTLLQNGVAERKNRTLIEAARTMLADSLLPIPFWAEAVNTACYVLNRVLVTKPQNKTPYELLIGKPPSISFMRPFGCPLTILNTLDPLGKFDGKSDEGYLLGYSTTSKAFRVYNKRTKRVEENMHIDFLEDQPNVAGSGPDWMFDLDFLTNTMNYIPVSVENHVNVDAGTQEHYVAGSLEKDKEPTQEYILLPLYPHRPRISVEDIVQAAQKKPSQNFPKDNDVKDSEDVAKKQEQHMLTEADQTLKDDLERMIAQEIAAKTIDDATRQAFKEEEKRAAQATSINKLNTGRPSVSASNSLMVSTTKTPYPSAASTPIGANTSGSSFVYLRGQIPIDASTVGKYARSNQGSASKDCRRDTCQRRERKLGQLSMALPEDIFLKFHKRLNGVCTEDANQKFLRSLPSAWSQGGWERGIYCIFTLGRRIWHLFLRTLAVLIICPQLDHEDLEQLDEFDLEEIDLKWQLGLTKLKSSATLMKKFYKKTGRKLQFDAKEPVGFDKTKVECYNCHKTGHFARECRTKGNQDNRRRDAWNSGNKDGRRSGKQEDSKALVTIDGEGVDWTSHSEEEEDYALMACNSSDTEVTSCSKECKESYAKLKKLYDAQREQLSDASIEIKAYTQGLKKVEAQLVAHQQGQLWYEEKIRFMKIDLDDKTDVLTYHKKLLAEAQKEKEDLKAKVEKWHNSSKNLGKLLNTQMSANDKFGLGYGDHRYDGILSYENEVLQTVFMNKESGLVNQPLYDRFVTAGGMHVVPPPMTGNYMPSGPDVEIDYSQFTYGPKQSQPSESETQTSDFDTCESDSSEPTVNEPKVVSQPKVWSDASIIEEYASDSEDEHVSLPTEEQETPIDKKGLGYRFVTKACFVCGSLSHLIRVCDFHEKRMAKQAELNNKLRNKSSQMEIRPIWNNVQRVNHQNQFVPTAVLTRTGKILVSTARTSGTNNVSTVRHNFNRQAVPTNAAMKVNTVKPIVNRVRPKTVFHKTHSPFSKPFNITTTLRTNFTYQKVNTAEVNAVSAVGGKRETAVKPSAALQNKGIVDSGCSRHMTRNKAYLTEYQDFNGGPVAFRGSKYYIIGKVLFTDSECLVLSPEFKLSDANQVLLRISRQNNMYSFNLENIVPSGGLACLIAKATIDESNKWHRRLGHVNFKNLNKLVKGNLVRGLSLNIFQNDHTSVACQKGKQHKASCKAKSVSSISHSLQLLHMDLFGPTSVRSLNHKTYYLVITDAFSRVLVTKPHNKTPYELVTGKIPIISYIRPFGCHVTILNTIDHLGKFDGKSDEGFLVGSENLANKHAGPQEANHNAGTEDIIDVGDSEKEVESAQDYFILPIWSSYYLTVKRSTKKDAGEAPNKHHDLKTDEKPVDKEDQVFLDELERLKRQEQDANDTAEALKKDTPVSTASPYGGLSFTDLTNPGPDDLEIPALDDIYNNPTDGIFTNSSYDDEGAVADFKNLEPIVNVSPIPTSRINSVHPSTLILRDPQSAVQTRSKFMVDNLPKIVWFLYTLLHVKVVA</sequence>
<proteinExistence type="predicted"/>
<name>A0ABQ4XIE5_9ASTR</name>
<evidence type="ECO:0000259" key="6">
    <source>
        <dbReference type="PROSITE" id="PS50994"/>
    </source>
</evidence>
<evidence type="ECO:0000259" key="5">
    <source>
        <dbReference type="PROSITE" id="PS50158"/>
    </source>
</evidence>
<dbReference type="InterPro" id="IPR036875">
    <property type="entry name" value="Znf_CCHC_sf"/>
</dbReference>
<dbReference type="Pfam" id="PF13976">
    <property type="entry name" value="gag_pre-integrs"/>
    <property type="match status" value="1"/>
</dbReference>
<feature type="compositionally biased region" description="Low complexity" evidence="4">
    <location>
        <begin position="979"/>
        <end position="990"/>
    </location>
</feature>
<dbReference type="InterPro" id="IPR039537">
    <property type="entry name" value="Retrotran_Ty1/copia-like"/>
</dbReference>
<dbReference type="EMBL" id="BQNB010009551">
    <property type="protein sequence ID" value="GJS65074.1"/>
    <property type="molecule type" value="Genomic_DNA"/>
</dbReference>
<dbReference type="Proteomes" id="UP001151760">
    <property type="component" value="Unassembled WGS sequence"/>
</dbReference>
<keyword evidence="2" id="KW-0863">Zinc-finger</keyword>
<feature type="region of interest" description="Disordered" evidence="4">
    <location>
        <begin position="725"/>
        <end position="749"/>
    </location>
</feature>
<keyword evidence="1" id="KW-0645">Protease</keyword>
<dbReference type="SUPFAM" id="SSF57756">
    <property type="entry name" value="Retrovirus zinc finger-like domains"/>
    <property type="match status" value="1"/>
</dbReference>
<feature type="coiled-coil region" evidence="3">
    <location>
        <begin position="857"/>
        <end position="884"/>
    </location>
</feature>
<dbReference type="PROSITE" id="PS50994">
    <property type="entry name" value="INTEGRASE"/>
    <property type="match status" value="1"/>
</dbReference>
<dbReference type="PROSITE" id="PS50158">
    <property type="entry name" value="ZF_CCHC"/>
    <property type="match status" value="1"/>
</dbReference>
<keyword evidence="2" id="KW-0479">Metal-binding</keyword>
<feature type="domain" description="Integrase catalytic" evidence="6">
    <location>
        <begin position="87"/>
        <end position="267"/>
    </location>
</feature>
<dbReference type="InterPro" id="IPR001584">
    <property type="entry name" value="Integrase_cat-core"/>
</dbReference>
<keyword evidence="1" id="KW-0378">Hydrolase</keyword>
<dbReference type="Pfam" id="PF22936">
    <property type="entry name" value="Pol_BBD"/>
    <property type="match status" value="1"/>
</dbReference>
<dbReference type="InterPro" id="IPR054722">
    <property type="entry name" value="PolX-like_BBD"/>
</dbReference>
<organism evidence="7 8">
    <name type="scientific">Tanacetum coccineum</name>
    <dbReference type="NCBI Taxonomy" id="301880"/>
    <lineage>
        <taxon>Eukaryota</taxon>
        <taxon>Viridiplantae</taxon>
        <taxon>Streptophyta</taxon>
        <taxon>Embryophyta</taxon>
        <taxon>Tracheophyta</taxon>
        <taxon>Spermatophyta</taxon>
        <taxon>Magnoliopsida</taxon>
        <taxon>eudicotyledons</taxon>
        <taxon>Gunneridae</taxon>
        <taxon>Pentapetalae</taxon>
        <taxon>asterids</taxon>
        <taxon>campanulids</taxon>
        <taxon>Asterales</taxon>
        <taxon>Asteraceae</taxon>
        <taxon>Asteroideae</taxon>
        <taxon>Anthemideae</taxon>
        <taxon>Anthemidinae</taxon>
        <taxon>Tanacetum</taxon>
    </lineage>
</organism>
<keyword evidence="8" id="KW-1185">Reference proteome</keyword>
<dbReference type="Pfam" id="PF25597">
    <property type="entry name" value="SH3_retrovirus"/>
    <property type="match status" value="1"/>
</dbReference>
<feature type="region of interest" description="Disordered" evidence="4">
    <location>
        <begin position="1535"/>
        <end position="1556"/>
    </location>
</feature>
<feature type="region of interest" description="Disordered" evidence="4">
    <location>
        <begin position="412"/>
        <end position="435"/>
    </location>
</feature>
<dbReference type="Gene3D" id="4.10.60.10">
    <property type="entry name" value="Zinc finger, CCHC-type"/>
    <property type="match status" value="1"/>
</dbReference>
<feature type="compositionally biased region" description="Polar residues" evidence="4">
    <location>
        <begin position="481"/>
        <end position="499"/>
    </location>
</feature>
<reference evidence="7" key="2">
    <citation type="submission" date="2022-01" db="EMBL/GenBank/DDBJ databases">
        <authorList>
            <person name="Yamashiro T."/>
            <person name="Shiraishi A."/>
            <person name="Satake H."/>
            <person name="Nakayama K."/>
        </authorList>
    </citation>
    <scope>NUCLEOTIDE SEQUENCE</scope>
</reference>
<dbReference type="SMART" id="SM00343">
    <property type="entry name" value="ZnF_C2HC"/>
    <property type="match status" value="2"/>
</dbReference>
<dbReference type="Gene3D" id="3.30.420.10">
    <property type="entry name" value="Ribonuclease H-like superfamily/Ribonuclease H"/>
    <property type="match status" value="1"/>
</dbReference>
<gene>
    <name evidence="7" type="ORF">Tco_0679638</name>
</gene>
<dbReference type="InterPro" id="IPR001878">
    <property type="entry name" value="Znf_CCHC"/>
</dbReference>
<dbReference type="SUPFAM" id="SSF53098">
    <property type="entry name" value="Ribonuclease H-like"/>
    <property type="match status" value="1"/>
</dbReference>
<evidence type="ECO:0000256" key="2">
    <source>
        <dbReference type="PROSITE-ProRule" id="PRU00047"/>
    </source>
</evidence>
<keyword evidence="2" id="KW-0862">Zinc</keyword>
<dbReference type="PANTHER" id="PTHR42648:SF32">
    <property type="entry name" value="RIBONUCLEASE H-LIKE DOMAIN, GAG-PRE-INTEGRASE DOMAIN PROTEIN-RELATED"/>
    <property type="match status" value="1"/>
</dbReference>
<dbReference type="InterPro" id="IPR012337">
    <property type="entry name" value="RNaseH-like_sf"/>
</dbReference>
<feature type="coiled-coil region" evidence="3">
    <location>
        <begin position="794"/>
        <end position="828"/>
    </location>
</feature>
<dbReference type="InterPro" id="IPR036397">
    <property type="entry name" value="RNaseH_sf"/>
</dbReference>
<evidence type="ECO:0000313" key="7">
    <source>
        <dbReference type="EMBL" id="GJS65074.1"/>
    </source>
</evidence>
<keyword evidence="3" id="KW-0175">Coiled coil</keyword>
<evidence type="ECO:0000256" key="3">
    <source>
        <dbReference type="SAM" id="Coils"/>
    </source>
</evidence>
<evidence type="ECO:0000256" key="4">
    <source>
        <dbReference type="SAM" id="MobiDB-lite"/>
    </source>
</evidence>
<accession>A0ABQ4XIE5</accession>
<feature type="region of interest" description="Disordered" evidence="4">
    <location>
        <begin position="1570"/>
        <end position="1608"/>
    </location>
</feature>
<evidence type="ECO:0000256" key="1">
    <source>
        <dbReference type="ARBA" id="ARBA00022670"/>
    </source>
</evidence>
<dbReference type="Pfam" id="PF00098">
    <property type="entry name" value="zf-CCHC"/>
    <property type="match status" value="1"/>
</dbReference>
<feature type="compositionally biased region" description="Basic and acidic residues" evidence="4">
    <location>
        <begin position="421"/>
        <end position="435"/>
    </location>
</feature>